<name>A0A9W8GT50_9FUNG</name>
<protein>
    <recommendedName>
        <fullName evidence="1">SIS domain-containing protein</fullName>
    </recommendedName>
</protein>
<reference evidence="2" key="1">
    <citation type="submission" date="2022-07" db="EMBL/GenBank/DDBJ databases">
        <title>Phylogenomic reconstructions and comparative analyses of Kickxellomycotina fungi.</title>
        <authorList>
            <person name="Reynolds N.K."/>
            <person name="Stajich J.E."/>
            <person name="Barry K."/>
            <person name="Grigoriev I.V."/>
            <person name="Crous P."/>
            <person name="Smith M.E."/>
        </authorList>
    </citation>
    <scope>NUCLEOTIDE SEQUENCE</scope>
    <source>
        <strain evidence="2">BCRC 34297</strain>
    </source>
</reference>
<sequence length="214" mass="22485">MPAPIDDLECAALDVASSLELTSLAMKQCADRLRSNSTTFKSALRLLIRTADRPGSKIVFTGVGKSYQIGKKLAATFTSVGTLSICIHATEALHGDMGVLVPGDCVIALSYSGATEEVLRMTEHIRMDKRVCVVGMGRSSDSPLGVLCDAWIDSAVASELSDSVNAPTCSSSLMLAIGDALAVLLMNRRQFGPADFARNHPGGHLGRSASQGAM</sequence>
<dbReference type="PANTHER" id="PTHR38418">
    <property type="entry name" value="SUGAR ISOMERASE, KPSF/GUTQ (AFU_ORTHOLOGUE AFUA_6G08860)"/>
    <property type="match status" value="1"/>
</dbReference>
<dbReference type="GO" id="GO:0097367">
    <property type="term" value="F:carbohydrate derivative binding"/>
    <property type="evidence" value="ECO:0007669"/>
    <property type="project" value="InterPro"/>
</dbReference>
<keyword evidence="3" id="KW-1185">Reference proteome</keyword>
<dbReference type="InterPro" id="IPR001347">
    <property type="entry name" value="SIS_dom"/>
</dbReference>
<dbReference type="GO" id="GO:1901135">
    <property type="term" value="P:carbohydrate derivative metabolic process"/>
    <property type="evidence" value="ECO:0007669"/>
    <property type="project" value="InterPro"/>
</dbReference>
<dbReference type="OrthoDB" id="1872003at2759"/>
<dbReference type="InterPro" id="IPR035474">
    <property type="entry name" value="SIS_Kpsf"/>
</dbReference>
<dbReference type="CDD" id="cd05014">
    <property type="entry name" value="SIS_Kpsf"/>
    <property type="match status" value="1"/>
</dbReference>
<comment type="caution">
    <text evidence="2">The sequence shown here is derived from an EMBL/GenBank/DDBJ whole genome shotgun (WGS) entry which is preliminary data.</text>
</comment>
<dbReference type="PANTHER" id="PTHR38418:SF2">
    <property type="entry name" value="SUGAR ISOMERASE, KPSF_GUTQ (AFU_ORTHOLOGUE AFUA_6G08860)"/>
    <property type="match status" value="1"/>
</dbReference>
<evidence type="ECO:0000313" key="2">
    <source>
        <dbReference type="EMBL" id="KAJ2752249.1"/>
    </source>
</evidence>
<dbReference type="Gene3D" id="3.40.50.10490">
    <property type="entry name" value="Glucose-6-phosphate isomerase like protein, domain 1"/>
    <property type="match status" value="1"/>
</dbReference>
<gene>
    <name evidence="2" type="ORF">GGI19_003959</name>
</gene>
<organism evidence="2 3">
    <name type="scientific">Coemansia pectinata</name>
    <dbReference type="NCBI Taxonomy" id="1052879"/>
    <lineage>
        <taxon>Eukaryota</taxon>
        <taxon>Fungi</taxon>
        <taxon>Fungi incertae sedis</taxon>
        <taxon>Zoopagomycota</taxon>
        <taxon>Kickxellomycotina</taxon>
        <taxon>Kickxellomycetes</taxon>
        <taxon>Kickxellales</taxon>
        <taxon>Kickxellaceae</taxon>
        <taxon>Coemansia</taxon>
    </lineage>
</organism>
<accession>A0A9W8GT50</accession>
<evidence type="ECO:0000259" key="1">
    <source>
        <dbReference type="PROSITE" id="PS51464"/>
    </source>
</evidence>
<dbReference type="PROSITE" id="PS51464">
    <property type="entry name" value="SIS"/>
    <property type="match status" value="1"/>
</dbReference>
<dbReference type="InterPro" id="IPR046348">
    <property type="entry name" value="SIS_dom_sf"/>
</dbReference>
<proteinExistence type="predicted"/>
<dbReference type="AlphaFoldDB" id="A0A9W8GT50"/>
<dbReference type="Proteomes" id="UP001140011">
    <property type="component" value="Unassembled WGS sequence"/>
</dbReference>
<dbReference type="EMBL" id="JANBUH010000305">
    <property type="protein sequence ID" value="KAJ2752249.1"/>
    <property type="molecule type" value="Genomic_DNA"/>
</dbReference>
<dbReference type="Pfam" id="PF01380">
    <property type="entry name" value="SIS"/>
    <property type="match status" value="1"/>
</dbReference>
<dbReference type="SUPFAM" id="SSF53697">
    <property type="entry name" value="SIS domain"/>
    <property type="match status" value="1"/>
</dbReference>
<feature type="domain" description="SIS" evidence="1">
    <location>
        <begin position="47"/>
        <end position="191"/>
    </location>
</feature>
<evidence type="ECO:0000313" key="3">
    <source>
        <dbReference type="Proteomes" id="UP001140011"/>
    </source>
</evidence>